<sequence length="405" mass="45050">MMATPQQAPTVAEEDGVEVEMVTVAQTYTPKCSDEKRSKQLKARRGRGRKKKAIKDVPVPPPSPSFDIRVLPIITTTTNHNTVEQNKSSNGNSTVSQSDFDVTATISDDEATVDTHTTDNTAGHREAYSNITPDKTFEQRAAVIDIDEEGGVKNACDKLNSAKDARQLLELKKDFQESGLEYGEDPDEWIADLSYLREEMGKISVSGASTVTETDMILHILSNLPSQYDEVTPKLHDRLEAGTLTLDTVRTKLRMEDNVLFNEPGQINHSNSPTSQLGFDIMATTGDDNDVRSKQDHSHDAFEIQRKTQAMRDLDVLLADGDDESVRVTFAPDVEEIVIEKSTSPPPTPRKSKPRNDWLFSCTLDDIDEVVEDIVSPFDIIASFISCERDDSIIIDHMENDDFAD</sequence>
<evidence type="ECO:0000256" key="1">
    <source>
        <dbReference type="SAM" id="MobiDB-lite"/>
    </source>
</evidence>
<feature type="compositionally biased region" description="Basic residues" evidence="1">
    <location>
        <begin position="39"/>
        <end position="53"/>
    </location>
</feature>
<proteinExistence type="predicted"/>
<comment type="caution">
    <text evidence="2">The sequence shown here is derived from an EMBL/GenBank/DDBJ whole genome shotgun (WGS) entry which is preliminary data.</text>
</comment>
<keyword evidence="3" id="KW-1185">Reference proteome</keyword>
<feature type="region of interest" description="Disordered" evidence="1">
    <location>
        <begin position="106"/>
        <end position="133"/>
    </location>
</feature>
<organism evidence="2 3">
    <name type="scientific">Skeletonema marinoi</name>
    <dbReference type="NCBI Taxonomy" id="267567"/>
    <lineage>
        <taxon>Eukaryota</taxon>
        <taxon>Sar</taxon>
        <taxon>Stramenopiles</taxon>
        <taxon>Ochrophyta</taxon>
        <taxon>Bacillariophyta</taxon>
        <taxon>Coscinodiscophyceae</taxon>
        <taxon>Thalassiosirophycidae</taxon>
        <taxon>Thalassiosirales</taxon>
        <taxon>Skeletonemataceae</taxon>
        <taxon>Skeletonema</taxon>
        <taxon>Skeletonema marinoi-dohrnii complex</taxon>
    </lineage>
</organism>
<feature type="region of interest" description="Disordered" evidence="1">
    <location>
        <begin position="30"/>
        <end position="67"/>
    </location>
</feature>
<name>A0AAD8YC31_9STRA</name>
<accession>A0AAD8YC31</accession>
<gene>
    <name evidence="2" type="ORF">QTG54_006314</name>
</gene>
<evidence type="ECO:0000313" key="2">
    <source>
        <dbReference type="EMBL" id="KAK1742717.1"/>
    </source>
</evidence>
<dbReference type="Proteomes" id="UP001224775">
    <property type="component" value="Unassembled WGS sequence"/>
</dbReference>
<reference evidence="2" key="1">
    <citation type="submission" date="2023-06" db="EMBL/GenBank/DDBJ databases">
        <title>Survivors Of The Sea: Transcriptome response of Skeletonema marinoi to long-term dormancy.</title>
        <authorList>
            <person name="Pinder M.I.M."/>
            <person name="Kourtchenko O."/>
            <person name="Robertson E.K."/>
            <person name="Larsson T."/>
            <person name="Maumus F."/>
            <person name="Osuna-Cruz C.M."/>
            <person name="Vancaester E."/>
            <person name="Stenow R."/>
            <person name="Vandepoele K."/>
            <person name="Ploug H."/>
            <person name="Bruchert V."/>
            <person name="Godhe A."/>
            <person name="Topel M."/>
        </authorList>
    </citation>
    <scope>NUCLEOTIDE SEQUENCE</scope>
    <source>
        <strain evidence="2">R05AC</strain>
    </source>
</reference>
<dbReference type="EMBL" id="JATAAI010000010">
    <property type="protein sequence ID" value="KAK1742717.1"/>
    <property type="molecule type" value="Genomic_DNA"/>
</dbReference>
<dbReference type="AlphaFoldDB" id="A0AAD8YC31"/>
<evidence type="ECO:0000313" key="3">
    <source>
        <dbReference type="Proteomes" id="UP001224775"/>
    </source>
</evidence>
<protein>
    <submittedName>
        <fullName evidence="2">Uncharacterized protein</fullName>
    </submittedName>
</protein>